<dbReference type="InterPro" id="IPR023393">
    <property type="entry name" value="START-like_dom_sf"/>
</dbReference>
<evidence type="ECO:0000313" key="3">
    <source>
        <dbReference type="EMBL" id="KAJ3215686.1"/>
    </source>
</evidence>
<feature type="domain" description="START" evidence="2">
    <location>
        <begin position="29"/>
        <end position="228"/>
    </location>
</feature>
<dbReference type="Pfam" id="PF01852">
    <property type="entry name" value="START"/>
    <property type="match status" value="2"/>
</dbReference>
<dbReference type="InterPro" id="IPR002913">
    <property type="entry name" value="START_lipid-bd_dom"/>
</dbReference>
<dbReference type="PANTHER" id="PTHR19308:SF14">
    <property type="entry name" value="START DOMAIN-CONTAINING PROTEIN"/>
    <property type="match status" value="1"/>
</dbReference>
<comment type="caution">
    <text evidence="3">The sequence shown here is derived from an EMBL/GenBank/DDBJ whole genome shotgun (WGS) entry which is preliminary data.</text>
</comment>
<evidence type="ECO:0000259" key="2">
    <source>
        <dbReference type="PROSITE" id="PS50848"/>
    </source>
</evidence>
<reference evidence="3" key="1">
    <citation type="submission" date="2020-05" db="EMBL/GenBank/DDBJ databases">
        <title>Phylogenomic resolution of chytrid fungi.</title>
        <authorList>
            <person name="Stajich J.E."/>
            <person name="Amses K."/>
            <person name="Simmons R."/>
            <person name="Seto K."/>
            <person name="Myers J."/>
            <person name="Bonds A."/>
            <person name="Quandt C.A."/>
            <person name="Barry K."/>
            <person name="Liu P."/>
            <person name="Grigoriev I."/>
            <person name="Longcore J.E."/>
            <person name="James T.Y."/>
        </authorList>
    </citation>
    <scope>NUCLEOTIDE SEQUENCE</scope>
    <source>
        <strain evidence="3">JEL0476</strain>
    </source>
</reference>
<dbReference type="Proteomes" id="UP001211065">
    <property type="component" value="Unassembled WGS sequence"/>
</dbReference>
<proteinExistence type="predicted"/>
<sequence>MDYSKAVLGSHILDTITYFRLLLPPTQFNGWHKEKSRNEKVLVYSKKPTENKQMDRATTPIYMASTILDNISPDDLIELIKSPNLWDRDFIETKKLATIDSDTYVTYTALNAKADFATKERDFAVVEHTVINPALSVTSNTYDYISFSIDSALAPIIKDRYREKPTLSAWRVQKVAPSPTSSLRTEVTFVYQCNLKGAVKHSELKNFLTRRVYINISALRHYLEKNHSIPLSVLSSVDRKGSIASSSKSKSISVKSTVSSPASQIPTETTTAIPPRSSPAENSKPAASRASLASTVRASAVPTVIEGKFETSAEPISIGEKIEVVTQETIDYTKLVYPKHENDEASVSALKYMKELLSKEGNWNVHSEQRGVKIMMYEEPGSNGVVVGMPTVRGDTTYSVIGDGDPVDNFFSVIMSRDARKIWDPRFDSTKLVQWINPNEAVYHSYQKGQFPVSGRDLFIHQRIFYEDDDTTFLIQTSVPHTVDHAPTTSHVRAHLYLAGWKIKKISSNKLDIKYVVHIDPKGTIPSRLMKMVSTQTPLCVAGVIDYIHSHGFPMKPLFIGNLPEQNVISSFISDQTTPSGYEFTYNFTLNRKPAYIGEGLVQLNVSDKIFQRGLEVKCDATDILDIVVDRSELNIRFYVKENINFPITSREIKVNISKRTGGGKVFNLNGSTMKFDDKFEPKNSDFKQVSTLGSIANGANTTISEQFKTVKSYSTEKNVVGNAIELKQCYSPSCRDGETEGKCYSAICPNVKLLYT</sequence>
<accession>A0AAD5TXT5</accession>
<dbReference type="PANTHER" id="PTHR19308">
    <property type="entry name" value="PHOSPHATIDYLCHOLINE TRANSFER PROTEIN"/>
    <property type="match status" value="1"/>
</dbReference>
<evidence type="ECO:0000313" key="4">
    <source>
        <dbReference type="Proteomes" id="UP001211065"/>
    </source>
</evidence>
<protein>
    <recommendedName>
        <fullName evidence="2">START domain-containing protein</fullName>
    </recommendedName>
</protein>
<dbReference type="CDD" id="cd00177">
    <property type="entry name" value="START"/>
    <property type="match status" value="2"/>
</dbReference>
<organism evidence="3 4">
    <name type="scientific">Clydaea vesicula</name>
    <dbReference type="NCBI Taxonomy" id="447962"/>
    <lineage>
        <taxon>Eukaryota</taxon>
        <taxon>Fungi</taxon>
        <taxon>Fungi incertae sedis</taxon>
        <taxon>Chytridiomycota</taxon>
        <taxon>Chytridiomycota incertae sedis</taxon>
        <taxon>Chytridiomycetes</taxon>
        <taxon>Lobulomycetales</taxon>
        <taxon>Lobulomycetaceae</taxon>
        <taxon>Clydaea</taxon>
    </lineage>
</organism>
<dbReference type="Gene3D" id="3.30.530.20">
    <property type="match status" value="2"/>
</dbReference>
<keyword evidence="4" id="KW-1185">Reference proteome</keyword>
<dbReference type="PROSITE" id="PS50848">
    <property type="entry name" value="START"/>
    <property type="match status" value="2"/>
</dbReference>
<feature type="domain" description="START" evidence="2">
    <location>
        <begin position="345"/>
        <end position="535"/>
    </location>
</feature>
<dbReference type="GO" id="GO:0005737">
    <property type="term" value="C:cytoplasm"/>
    <property type="evidence" value="ECO:0007669"/>
    <property type="project" value="UniProtKB-ARBA"/>
</dbReference>
<dbReference type="AlphaFoldDB" id="A0AAD5TXT5"/>
<dbReference type="InterPro" id="IPR051213">
    <property type="entry name" value="START_lipid_transfer"/>
</dbReference>
<name>A0AAD5TXT5_9FUNG</name>
<dbReference type="SMART" id="SM00234">
    <property type="entry name" value="START"/>
    <property type="match status" value="1"/>
</dbReference>
<dbReference type="EMBL" id="JADGJW010000527">
    <property type="protein sequence ID" value="KAJ3215686.1"/>
    <property type="molecule type" value="Genomic_DNA"/>
</dbReference>
<dbReference type="GO" id="GO:0008289">
    <property type="term" value="F:lipid binding"/>
    <property type="evidence" value="ECO:0007669"/>
    <property type="project" value="InterPro"/>
</dbReference>
<evidence type="ECO:0000256" key="1">
    <source>
        <dbReference type="SAM" id="MobiDB-lite"/>
    </source>
</evidence>
<gene>
    <name evidence="3" type="ORF">HK099_006245</name>
</gene>
<dbReference type="SUPFAM" id="SSF55961">
    <property type="entry name" value="Bet v1-like"/>
    <property type="match status" value="2"/>
</dbReference>
<feature type="region of interest" description="Disordered" evidence="1">
    <location>
        <begin position="255"/>
        <end position="292"/>
    </location>
</feature>